<sequence length="58" mass="6302">MYSNAKYINDQNNEPVFIKVEIDGKDAFVPLDGNNTDYGTIQDLIASGDLVVAPADVL</sequence>
<accession>A0A6J5KV43</accession>
<reference evidence="1" key="1">
    <citation type="submission" date="2020-04" db="EMBL/GenBank/DDBJ databases">
        <authorList>
            <person name="Chiriac C."/>
            <person name="Salcher M."/>
            <person name="Ghai R."/>
            <person name="Kavagutti S V."/>
        </authorList>
    </citation>
    <scope>NUCLEOTIDE SEQUENCE</scope>
</reference>
<gene>
    <name evidence="1" type="ORF">UFOVP55_77</name>
</gene>
<protein>
    <submittedName>
        <fullName evidence="1">Uncharacterized protein</fullName>
    </submittedName>
</protein>
<evidence type="ECO:0000313" key="1">
    <source>
        <dbReference type="EMBL" id="CAB4125202.1"/>
    </source>
</evidence>
<organism evidence="1">
    <name type="scientific">uncultured Caudovirales phage</name>
    <dbReference type="NCBI Taxonomy" id="2100421"/>
    <lineage>
        <taxon>Viruses</taxon>
        <taxon>Duplodnaviria</taxon>
        <taxon>Heunggongvirae</taxon>
        <taxon>Uroviricota</taxon>
        <taxon>Caudoviricetes</taxon>
        <taxon>Peduoviridae</taxon>
        <taxon>Maltschvirus</taxon>
        <taxon>Maltschvirus maltsch</taxon>
    </lineage>
</organism>
<proteinExistence type="predicted"/>
<dbReference type="EMBL" id="LR796185">
    <property type="protein sequence ID" value="CAB4125202.1"/>
    <property type="molecule type" value="Genomic_DNA"/>
</dbReference>
<name>A0A6J5KV43_9CAUD</name>